<sequence length="76" mass="8798">MLSLRVGSNTRTEAKPHEQEWYLYKHIETEQHELAHEYAEPGSILPALSVKCRAARRPAYFIWNIFLVTVSVITLS</sequence>
<dbReference type="AlphaFoldDB" id="A0A448WJ06"/>
<feature type="transmembrane region" description="Helical" evidence="1">
    <location>
        <begin position="58"/>
        <end position="75"/>
    </location>
</feature>
<keyword evidence="1" id="KW-0472">Membrane</keyword>
<accession>A0A448WJ06</accession>
<protein>
    <submittedName>
        <fullName evidence="2">Uncharacterized protein</fullName>
    </submittedName>
</protein>
<dbReference type="EMBL" id="CAAALY010016286">
    <property type="protein sequence ID" value="VEL12930.1"/>
    <property type="molecule type" value="Genomic_DNA"/>
</dbReference>
<comment type="caution">
    <text evidence="2">The sequence shown here is derived from an EMBL/GenBank/DDBJ whole genome shotgun (WGS) entry which is preliminary data.</text>
</comment>
<evidence type="ECO:0000313" key="3">
    <source>
        <dbReference type="Proteomes" id="UP000784294"/>
    </source>
</evidence>
<evidence type="ECO:0000256" key="1">
    <source>
        <dbReference type="SAM" id="Phobius"/>
    </source>
</evidence>
<dbReference type="Proteomes" id="UP000784294">
    <property type="component" value="Unassembled WGS sequence"/>
</dbReference>
<keyword evidence="1" id="KW-1133">Transmembrane helix</keyword>
<dbReference type="OrthoDB" id="6262080at2759"/>
<keyword evidence="1" id="KW-0812">Transmembrane</keyword>
<gene>
    <name evidence="2" type="ORF">PXEA_LOCUS6370</name>
</gene>
<reference evidence="2" key="1">
    <citation type="submission" date="2018-11" db="EMBL/GenBank/DDBJ databases">
        <authorList>
            <consortium name="Pathogen Informatics"/>
        </authorList>
    </citation>
    <scope>NUCLEOTIDE SEQUENCE</scope>
</reference>
<organism evidence="2 3">
    <name type="scientific">Protopolystoma xenopodis</name>
    <dbReference type="NCBI Taxonomy" id="117903"/>
    <lineage>
        <taxon>Eukaryota</taxon>
        <taxon>Metazoa</taxon>
        <taxon>Spiralia</taxon>
        <taxon>Lophotrochozoa</taxon>
        <taxon>Platyhelminthes</taxon>
        <taxon>Monogenea</taxon>
        <taxon>Polyopisthocotylea</taxon>
        <taxon>Polystomatidea</taxon>
        <taxon>Polystomatidae</taxon>
        <taxon>Protopolystoma</taxon>
    </lineage>
</organism>
<keyword evidence="3" id="KW-1185">Reference proteome</keyword>
<proteinExistence type="predicted"/>
<name>A0A448WJ06_9PLAT</name>
<evidence type="ECO:0000313" key="2">
    <source>
        <dbReference type="EMBL" id="VEL12930.1"/>
    </source>
</evidence>